<evidence type="ECO:0000313" key="2">
    <source>
        <dbReference type="EMBL" id="TVV75575.1"/>
    </source>
</evidence>
<proteinExistence type="predicted"/>
<feature type="transmembrane region" description="Helical" evidence="1">
    <location>
        <begin position="43"/>
        <end position="61"/>
    </location>
</feature>
<dbReference type="AlphaFoldDB" id="A0A558R853"/>
<comment type="caution">
    <text evidence="2">The sequence shown here is derived from an EMBL/GenBank/DDBJ whole genome shotgun (WGS) entry which is preliminary data.</text>
</comment>
<gene>
    <name evidence="2" type="ORF">FOY91_06860</name>
</gene>
<reference evidence="2 3" key="1">
    <citation type="submission" date="2019-07" db="EMBL/GenBank/DDBJ databases">
        <title>Sphingomonas solaris sp. nov., isolated from a solar panel from Boston, Massachusetts.</title>
        <authorList>
            <person name="Tanner K."/>
            <person name="Pascual J."/>
            <person name="Mancuso C."/>
            <person name="Pereto J."/>
            <person name="Khalil A."/>
            <person name="Vilanova C."/>
        </authorList>
    </citation>
    <scope>NUCLEOTIDE SEQUENCE [LARGE SCALE GENOMIC DNA]</scope>
    <source>
        <strain evidence="2 3">R4DWN</strain>
    </source>
</reference>
<dbReference type="Proteomes" id="UP000318681">
    <property type="component" value="Unassembled WGS sequence"/>
</dbReference>
<dbReference type="EMBL" id="VNIM01000019">
    <property type="protein sequence ID" value="TVV75575.1"/>
    <property type="molecule type" value="Genomic_DNA"/>
</dbReference>
<keyword evidence="1" id="KW-0812">Transmembrane</keyword>
<sequence>MSARALPRYRDATTGAALPCPVATAETGIAGIDRAALRGIRIAAFRVMVLLLVGYAVLVATPA</sequence>
<protein>
    <submittedName>
        <fullName evidence="2">Uncharacterized protein</fullName>
    </submittedName>
</protein>
<organism evidence="2 3">
    <name type="scientific">Alterirhizorhabdus solaris</name>
    <dbReference type="NCBI Taxonomy" id="2529389"/>
    <lineage>
        <taxon>Bacteria</taxon>
        <taxon>Pseudomonadati</taxon>
        <taxon>Pseudomonadota</taxon>
        <taxon>Alphaproteobacteria</taxon>
        <taxon>Sphingomonadales</taxon>
        <taxon>Rhizorhabdaceae</taxon>
        <taxon>Alterirhizorhabdus</taxon>
    </lineage>
</organism>
<accession>A0A558R853</accession>
<keyword evidence="1" id="KW-1133">Transmembrane helix</keyword>
<evidence type="ECO:0000256" key="1">
    <source>
        <dbReference type="SAM" id="Phobius"/>
    </source>
</evidence>
<dbReference type="RefSeq" id="WP_145149440.1">
    <property type="nucleotide sequence ID" value="NZ_VNIM01000019.1"/>
</dbReference>
<keyword evidence="3" id="KW-1185">Reference proteome</keyword>
<keyword evidence="1" id="KW-0472">Membrane</keyword>
<evidence type="ECO:0000313" key="3">
    <source>
        <dbReference type="Proteomes" id="UP000318681"/>
    </source>
</evidence>
<name>A0A558R853_9SPHN</name>